<gene>
    <name evidence="1" type="ORF">BaRGS_00001991</name>
</gene>
<evidence type="ECO:0000313" key="1">
    <source>
        <dbReference type="EMBL" id="KAK7506516.1"/>
    </source>
</evidence>
<protein>
    <submittedName>
        <fullName evidence="1">Uncharacterized protein</fullName>
    </submittedName>
</protein>
<name>A0ABD0M402_9CAEN</name>
<comment type="caution">
    <text evidence="1">The sequence shown here is derived from an EMBL/GenBank/DDBJ whole genome shotgun (WGS) entry which is preliminary data.</text>
</comment>
<accession>A0ABD0M402</accession>
<dbReference type="AlphaFoldDB" id="A0ABD0M402"/>
<dbReference type="PANTHER" id="PTHR47080">
    <property type="entry name" value="CHROMOSOME 16 OPEN READING FRAME 96"/>
    <property type="match status" value="1"/>
</dbReference>
<dbReference type="EMBL" id="JACVVK020000006">
    <property type="protein sequence ID" value="KAK7506516.1"/>
    <property type="molecule type" value="Genomic_DNA"/>
</dbReference>
<organism evidence="1 2">
    <name type="scientific">Batillaria attramentaria</name>
    <dbReference type="NCBI Taxonomy" id="370345"/>
    <lineage>
        <taxon>Eukaryota</taxon>
        <taxon>Metazoa</taxon>
        <taxon>Spiralia</taxon>
        <taxon>Lophotrochozoa</taxon>
        <taxon>Mollusca</taxon>
        <taxon>Gastropoda</taxon>
        <taxon>Caenogastropoda</taxon>
        <taxon>Sorbeoconcha</taxon>
        <taxon>Cerithioidea</taxon>
        <taxon>Batillariidae</taxon>
        <taxon>Batillaria</taxon>
    </lineage>
</organism>
<keyword evidence="2" id="KW-1185">Reference proteome</keyword>
<dbReference type="Proteomes" id="UP001519460">
    <property type="component" value="Unassembled WGS sequence"/>
</dbReference>
<reference evidence="1 2" key="1">
    <citation type="journal article" date="2023" name="Sci. Data">
        <title>Genome assembly of the Korean intertidal mud-creeper Batillaria attramentaria.</title>
        <authorList>
            <person name="Patra A.K."/>
            <person name="Ho P.T."/>
            <person name="Jun S."/>
            <person name="Lee S.J."/>
            <person name="Kim Y."/>
            <person name="Won Y.J."/>
        </authorList>
    </citation>
    <scope>NUCLEOTIDE SEQUENCE [LARGE SCALE GENOMIC DNA]</scope>
    <source>
        <strain evidence="1">Wonlab-2016</strain>
    </source>
</reference>
<dbReference type="PANTHER" id="PTHR47080:SF1">
    <property type="entry name" value="CHROMOSOME 16 OPEN READING FRAME 96"/>
    <property type="match status" value="1"/>
</dbReference>
<sequence length="168" mass="18699">MPTAVPLSQMVDLALGTPELGAVNFNVLHTLLHAMITKLNIQDAKAEINDHDREFLQGTAKRVGSALHSDRDSTRGDDSLLDDTMSEVSFVPRKPASVPYHMLENRVAELAKQLEDLNALPTTQELIDRAQQKSEKSVLPVSEMWQGMQLKKRVDANEDGVSKVRTFH</sequence>
<proteinExistence type="predicted"/>
<evidence type="ECO:0000313" key="2">
    <source>
        <dbReference type="Proteomes" id="UP001519460"/>
    </source>
</evidence>